<sequence length="236" mass="25605">MLSHLRFHRKGTSNPTSPAPDQPSPSPLSAQQSPFTPDGVSPLDGHASSAASSSLPPTLPPIARVTSTEINFESSERHNVKPSRSESRLQQVPRSLPFKRESGFMGGVALRNYRRDVEAQQTAGADNLEDKSKSQRPRPTSINTDLPTRSMPQIFNSSKPTSSFSTPANLQPSSTASNNRPSSSRISSEPPPSFNSVTTIEPQKGRKGLPFLKNPMSTLLARRKANQNTQNKLPTP</sequence>
<feature type="compositionally biased region" description="Low complexity" evidence="1">
    <location>
        <begin position="172"/>
        <end position="188"/>
    </location>
</feature>
<evidence type="ECO:0000313" key="2">
    <source>
        <dbReference type="EMBL" id="KAK5997331.1"/>
    </source>
</evidence>
<dbReference type="EMBL" id="JAVFKD010000002">
    <property type="protein sequence ID" value="KAK5997331.1"/>
    <property type="molecule type" value="Genomic_DNA"/>
</dbReference>
<evidence type="ECO:0000313" key="3">
    <source>
        <dbReference type="Proteomes" id="UP001338125"/>
    </source>
</evidence>
<feature type="compositionally biased region" description="Pro residues" evidence="1">
    <location>
        <begin position="17"/>
        <end position="26"/>
    </location>
</feature>
<feature type="compositionally biased region" description="Polar residues" evidence="1">
    <location>
        <begin position="137"/>
        <end position="171"/>
    </location>
</feature>
<feature type="compositionally biased region" description="Basic and acidic residues" evidence="1">
    <location>
        <begin position="74"/>
        <end position="87"/>
    </location>
</feature>
<accession>A0ABR0SYS4</accession>
<feature type="region of interest" description="Disordered" evidence="1">
    <location>
        <begin position="1"/>
        <end position="236"/>
    </location>
</feature>
<feature type="compositionally biased region" description="Basic residues" evidence="1">
    <location>
        <begin position="1"/>
        <end position="11"/>
    </location>
</feature>
<dbReference type="Proteomes" id="UP001338125">
    <property type="component" value="Unassembled WGS sequence"/>
</dbReference>
<keyword evidence="3" id="KW-1185">Reference proteome</keyword>
<proteinExistence type="predicted"/>
<feature type="compositionally biased region" description="Polar residues" evidence="1">
    <location>
        <begin position="226"/>
        <end position="236"/>
    </location>
</feature>
<protein>
    <submittedName>
        <fullName evidence="2">Uncharacterized protein</fullName>
    </submittedName>
</protein>
<reference evidence="2 3" key="1">
    <citation type="submission" date="2024-01" db="EMBL/GenBank/DDBJ databases">
        <title>Complete genome of Cladobotryum mycophilum ATHUM6906.</title>
        <authorList>
            <person name="Christinaki A.C."/>
            <person name="Myridakis A.I."/>
            <person name="Kouvelis V.N."/>
        </authorList>
    </citation>
    <scope>NUCLEOTIDE SEQUENCE [LARGE SCALE GENOMIC DNA]</scope>
    <source>
        <strain evidence="2 3">ATHUM6906</strain>
    </source>
</reference>
<organism evidence="2 3">
    <name type="scientific">Cladobotryum mycophilum</name>
    <dbReference type="NCBI Taxonomy" id="491253"/>
    <lineage>
        <taxon>Eukaryota</taxon>
        <taxon>Fungi</taxon>
        <taxon>Dikarya</taxon>
        <taxon>Ascomycota</taxon>
        <taxon>Pezizomycotina</taxon>
        <taxon>Sordariomycetes</taxon>
        <taxon>Hypocreomycetidae</taxon>
        <taxon>Hypocreales</taxon>
        <taxon>Hypocreaceae</taxon>
        <taxon>Cladobotryum</taxon>
    </lineage>
</organism>
<name>A0ABR0SYS4_9HYPO</name>
<comment type="caution">
    <text evidence="2">The sequence shown here is derived from an EMBL/GenBank/DDBJ whole genome shotgun (WGS) entry which is preliminary data.</text>
</comment>
<gene>
    <name evidence="2" type="ORF">PT974_02686</name>
</gene>
<evidence type="ECO:0000256" key="1">
    <source>
        <dbReference type="SAM" id="MobiDB-lite"/>
    </source>
</evidence>